<organism evidence="2 3">
    <name type="scientific">Oedothorax gibbosus</name>
    <dbReference type="NCBI Taxonomy" id="931172"/>
    <lineage>
        <taxon>Eukaryota</taxon>
        <taxon>Metazoa</taxon>
        <taxon>Ecdysozoa</taxon>
        <taxon>Arthropoda</taxon>
        <taxon>Chelicerata</taxon>
        <taxon>Arachnida</taxon>
        <taxon>Araneae</taxon>
        <taxon>Araneomorphae</taxon>
        <taxon>Entelegynae</taxon>
        <taxon>Araneoidea</taxon>
        <taxon>Linyphiidae</taxon>
        <taxon>Erigoninae</taxon>
        <taxon>Oedothorax</taxon>
    </lineage>
</organism>
<gene>
    <name evidence="2" type="ORF">JTE90_011360</name>
</gene>
<name>A0AAV6VK49_9ARAC</name>
<dbReference type="EMBL" id="JAFNEN010000058">
    <property type="protein sequence ID" value="KAG8197205.1"/>
    <property type="molecule type" value="Genomic_DNA"/>
</dbReference>
<feature type="region of interest" description="Disordered" evidence="1">
    <location>
        <begin position="1"/>
        <end position="95"/>
    </location>
</feature>
<protein>
    <submittedName>
        <fullName evidence="2">Uncharacterized protein</fullName>
    </submittedName>
</protein>
<feature type="compositionally biased region" description="Basic and acidic residues" evidence="1">
    <location>
        <begin position="86"/>
        <end position="95"/>
    </location>
</feature>
<feature type="compositionally biased region" description="Polar residues" evidence="1">
    <location>
        <begin position="27"/>
        <end position="48"/>
    </location>
</feature>
<accession>A0AAV6VK49</accession>
<comment type="caution">
    <text evidence="2">The sequence shown here is derived from an EMBL/GenBank/DDBJ whole genome shotgun (WGS) entry which is preliminary data.</text>
</comment>
<reference evidence="2 3" key="1">
    <citation type="journal article" date="2022" name="Nat. Ecol. Evol.">
        <title>A masculinizing supergene underlies an exaggerated male reproductive morph in a spider.</title>
        <authorList>
            <person name="Hendrickx F."/>
            <person name="De Corte Z."/>
            <person name="Sonet G."/>
            <person name="Van Belleghem S.M."/>
            <person name="Kostlbacher S."/>
            <person name="Vangestel C."/>
        </authorList>
    </citation>
    <scope>NUCLEOTIDE SEQUENCE [LARGE SCALE GENOMIC DNA]</scope>
    <source>
        <strain evidence="2">W744_W776</strain>
    </source>
</reference>
<evidence type="ECO:0000313" key="2">
    <source>
        <dbReference type="EMBL" id="KAG8197205.1"/>
    </source>
</evidence>
<sequence length="95" mass="10652">MKNAFQKQNPYSNPENHTHNHKPFILSTKNSKLSPFNPPQQEHSPIKTTTKKKRTLSHSNYGTTIGACPVDGTPPLQPPRKPNGSADEKEREKPP</sequence>
<dbReference type="AlphaFoldDB" id="A0AAV6VK49"/>
<evidence type="ECO:0000256" key="1">
    <source>
        <dbReference type="SAM" id="MobiDB-lite"/>
    </source>
</evidence>
<feature type="compositionally biased region" description="Polar residues" evidence="1">
    <location>
        <begin position="1"/>
        <end position="15"/>
    </location>
</feature>
<dbReference type="Proteomes" id="UP000827092">
    <property type="component" value="Unassembled WGS sequence"/>
</dbReference>
<evidence type="ECO:0000313" key="3">
    <source>
        <dbReference type="Proteomes" id="UP000827092"/>
    </source>
</evidence>
<proteinExistence type="predicted"/>
<keyword evidence="3" id="KW-1185">Reference proteome</keyword>